<dbReference type="NCBIfam" id="TIGR00229">
    <property type="entry name" value="sensory_box"/>
    <property type="match status" value="2"/>
</dbReference>
<dbReference type="AlphaFoldDB" id="A0A2Z2HPB6"/>
<protein>
    <recommendedName>
        <fullName evidence="2">histidine kinase</fullName>
        <ecNumber evidence="2">2.7.13.3</ecNumber>
    </recommendedName>
</protein>
<feature type="domain" description="PAC" evidence="9">
    <location>
        <begin position="487"/>
        <end position="539"/>
    </location>
</feature>
<dbReference type="Gene3D" id="2.10.70.100">
    <property type="match status" value="1"/>
</dbReference>
<dbReference type="InterPro" id="IPR013656">
    <property type="entry name" value="PAS_4"/>
</dbReference>
<dbReference type="Pfam" id="PF08447">
    <property type="entry name" value="PAS_3"/>
    <property type="match status" value="2"/>
</dbReference>
<dbReference type="InterPro" id="IPR000014">
    <property type="entry name" value="PAS"/>
</dbReference>
<dbReference type="Gene3D" id="3.30.565.10">
    <property type="entry name" value="Histidine kinase-like ATPase, C-terminal domain"/>
    <property type="match status" value="1"/>
</dbReference>
<dbReference type="EMBL" id="CP019893">
    <property type="protein sequence ID" value="ARS88850.1"/>
    <property type="molecule type" value="Genomic_DNA"/>
</dbReference>
<evidence type="ECO:0000256" key="4">
    <source>
        <dbReference type="ARBA" id="ARBA00022679"/>
    </source>
</evidence>
<feature type="domain" description="PAS" evidence="8">
    <location>
        <begin position="287"/>
        <end position="359"/>
    </location>
</feature>
<evidence type="ECO:0000256" key="6">
    <source>
        <dbReference type="SAM" id="MobiDB-lite"/>
    </source>
</evidence>
<dbReference type="InterPro" id="IPR000700">
    <property type="entry name" value="PAS-assoc_C"/>
</dbReference>
<organism evidence="10 11">
    <name type="scientific">Natrarchaeobaculum aegyptiacum</name>
    <dbReference type="NCBI Taxonomy" id="745377"/>
    <lineage>
        <taxon>Archaea</taxon>
        <taxon>Methanobacteriati</taxon>
        <taxon>Methanobacteriota</taxon>
        <taxon>Stenosarchaea group</taxon>
        <taxon>Halobacteria</taxon>
        <taxon>Halobacteriales</taxon>
        <taxon>Natrialbaceae</taxon>
        <taxon>Natrarchaeobaculum</taxon>
    </lineage>
</organism>
<evidence type="ECO:0000259" key="9">
    <source>
        <dbReference type="PROSITE" id="PS50113"/>
    </source>
</evidence>
<dbReference type="Proteomes" id="UP000250088">
    <property type="component" value="Chromosome"/>
</dbReference>
<dbReference type="KEGG" id="naj:B1756_03155"/>
<dbReference type="GO" id="GO:0000155">
    <property type="term" value="F:phosphorelay sensor kinase activity"/>
    <property type="evidence" value="ECO:0007669"/>
    <property type="project" value="InterPro"/>
</dbReference>
<dbReference type="GeneID" id="32893044"/>
<gene>
    <name evidence="10" type="ORF">B1756_03155</name>
</gene>
<dbReference type="InterPro" id="IPR003594">
    <property type="entry name" value="HATPase_dom"/>
</dbReference>
<dbReference type="Gene3D" id="3.30.450.20">
    <property type="entry name" value="PAS domain"/>
    <property type="match status" value="4"/>
</dbReference>
<dbReference type="SMART" id="SM00091">
    <property type="entry name" value="PAS"/>
    <property type="match status" value="2"/>
</dbReference>
<dbReference type="InterPro" id="IPR004358">
    <property type="entry name" value="Sig_transdc_His_kin-like_C"/>
</dbReference>
<accession>A0A2Z2HPB6</accession>
<dbReference type="OrthoDB" id="3369at2157"/>
<dbReference type="CDD" id="cd00082">
    <property type="entry name" value="HisKA"/>
    <property type="match status" value="1"/>
</dbReference>
<feature type="region of interest" description="Disordered" evidence="6">
    <location>
        <begin position="1"/>
        <end position="24"/>
    </location>
</feature>
<dbReference type="InterPro" id="IPR005467">
    <property type="entry name" value="His_kinase_dom"/>
</dbReference>
<evidence type="ECO:0000256" key="5">
    <source>
        <dbReference type="ARBA" id="ARBA00022777"/>
    </source>
</evidence>
<keyword evidence="5" id="KW-0418">Kinase</keyword>
<evidence type="ECO:0000256" key="1">
    <source>
        <dbReference type="ARBA" id="ARBA00000085"/>
    </source>
</evidence>
<evidence type="ECO:0000259" key="7">
    <source>
        <dbReference type="PROSITE" id="PS50109"/>
    </source>
</evidence>
<dbReference type="RefSeq" id="WP_086887235.1">
    <property type="nucleotide sequence ID" value="NZ_CP019893.1"/>
</dbReference>
<dbReference type="InterPro" id="IPR035965">
    <property type="entry name" value="PAS-like_dom_sf"/>
</dbReference>
<keyword evidence="3" id="KW-0597">Phosphoprotein</keyword>
<comment type="catalytic activity">
    <reaction evidence="1">
        <text>ATP + protein L-histidine = ADP + protein N-phospho-L-histidine.</text>
        <dbReference type="EC" id="2.7.13.3"/>
    </reaction>
</comment>
<dbReference type="SMART" id="SM00387">
    <property type="entry name" value="HATPase_c"/>
    <property type="match status" value="1"/>
</dbReference>
<evidence type="ECO:0000313" key="10">
    <source>
        <dbReference type="EMBL" id="ARS88850.1"/>
    </source>
</evidence>
<feature type="domain" description="Histidine kinase" evidence="7">
    <location>
        <begin position="550"/>
        <end position="764"/>
    </location>
</feature>
<keyword evidence="4" id="KW-0808">Transferase</keyword>
<dbReference type="PROSITE" id="PS50109">
    <property type="entry name" value="HIS_KIN"/>
    <property type="match status" value="1"/>
</dbReference>
<sequence>MADRQVVGSDDEDGYNSDGARPLGPVCETVLEGVDDAVVVFDVQYPRDEDTEGEASPTISLAHTNEVYASITGIGSDARGETPTGLYGDRRGSRLEATLRACLERREPVEYEPGLEGGEETLPWPTTIRPVVGDDRITALVGIASDVRDRERLERTLAEERAAFEQGPAVVFRWREEPGWPVEFVSDNVASVFGYDPESFRSGERSFADVIHEDDRDRVWAEVEANSDPDTDRFRHEPYRVVTADGEVKWVLDFTTNRRVDGEISHRLGYLVDVTERHRRTRALEETERRLSLALEAADAGVWEWNLETDRVVWDESMEELLGLEPGSFEGTDEAFVERIHPDDRDLTEEVVCEALETADGFEHEFRLQRDDDESLWVLARATVHTDDAGEPTRVVGVGIDVTDRRAVERRLEAERSFFAEAIESLPYPFYVLDVEDYTVEWMNSRADVDPGDACYEVTHRRDRPCDEGDDAVPCPIADVTATGEPAAVEHVHYDEDGDRRHYRVHAAPMTDEDGTVTKIAESNIDITERVASERRLESQRDNLKLLNEVVRHDIRNDLQLIQAYADALEDHVDEAGSDRLEVVDESVQNAVELTKTARDLAEVMLQTDVDGTCVRVDRALEGQLEEIRSAHPEASVVVEGPLPETSVVGDQMLDAVFRNLLSNAIQHNDAPVPEVRVAVSADEHSAADDPDTVTIEVADNGPGVPDDQKAAIFGRGEKGLESAGTGLGLYLVQTLIDRYDGEVRVEDNEPRGAVFVVELPVADPATVR</sequence>
<dbReference type="InterPro" id="IPR001610">
    <property type="entry name" value="PAC"/>
</dbReference>
<dbReference type="EC" id="2.7.13.3" evidence="2"/>
<proteinExistence type="predicted"/>
<dbReference type="PANTHER" id="PTHR43304">
    <property type="entry name" value="PHYTOCHROME-LIKE PROTEIN CPH1"/>
    <property type="match status" value="1"/>
</dbReference>
<evidence type="ECO:0000313" key="11">
    <source>
        <dbReference type="Proteomes" id="UP000250088"/>
    </source>
</evidence>
<evidence type="ECO:0000256" key="2">
    <source>
        <dbReference type="ARBA" id="ARBA00012438"/>
    </source>
</evidence>
<dbReference type="SUPFAM" id="SSF55874">
    <property type="entry name" value="ATPase domain of HSP90 chaperone/DNA topoisomerase II/histidine kinase"/>
    <property type="match status" value="1"/>
</dbReference>
<dbReference type="SUPFAM" id="SSF55785">
    <property type="entry name" value="PYP-like sensor domain (PAS domain)"/>
    <property type="match status" value="3"/>
</dbReference>
<dbReference type="SMART" id="SM00086">
    <property type="entry name" value="PAC"/>
    <property type="match status" value="3"/>
</dbReference>
<dbReference type="InterPro" id="IPR003661">
    <property type="entry name" value="HisK_dim/P_dom"/>
</dbReference>
<dbReference type="PRINTS" id="PR00344">
    <property type="entry name" value="BCTRLSENSOR"/>
</dbReference>
<evidence type="ECO:0000259" key="8">
    <source>
        <dbReference type="PROSITE" id="PS50112"/>
    </source>
</evidence>
<name>A0A2Z2HPB6_9EURY</name>
<dbReference type="PROSITE" id="PS50112">
    <property type="entry name" value="PAS"/>
    <property type="match status" value="1"/>
</dbReference>
<dbReference type="InterPro" id="IPR052162">
    <property type="entry name" value="Sensor_kinase/Photoreceptor"/>
</dbReference>
<feature type="domain" description="PAC" evidence="9">
    <location>
        <begin position="362"/>
        <end position="414"/>
    </location>
</feature>
<reference evidence="11" key="1">
    <citation type="submission" date="2017-02" db="EMBL/GenBank/DDBJ databases">
        <title>Natronthermophilus aegyptiacus gen. nov.,sp. nov., an aerobic, extremely halophilic alkalithermophilic archaeon isolated from the athalassohaline Wadi An Natrun, Egypt.</title>
        <authorList>
            <person name="Zhao B."/>
        </authorList>
    </citation>
    <scope>NUCLEOTIDE SEQUENCE [LARGE SCALE GENOMIC DNA]</scope>
    <source>
        <strain evidence="11">JW/NM-HA 15</strain>
    </source>
</reference>
<keyword evidence="11" id="KW-1185">Reference proteome</keyword>
<dbReference type="Pfam" id="PF08448">
    <property type="entry name" value="PAS_4"/>
    <property type="match status" value="1"/>
</dbReference>
<evidence type="ECO:0000256" key="3">
    <source>
        <dbReference type="ARBA" id="ARBA00022553"/>
    </source>
</evidence>
<dbReference type="InterPro" id="IPR013655">
    <property type="entry name" value="PAS_fold_3"/>
</dbReference>
<dbReference type="Pfam" id="PF02518">
    <property type="entry name" value="HATPase_c"/>
    <property type="match status" value="1"/>
</dbReference>
<dbReference type="PANTHER" id="PTHR43304:SF1">
    <property type="entry name" value="PAC DOMAIN-CONTAINING PROTEIN"/>
    <property type="match status" value="1"/>
</dbReference>
<dbReference type="InterPro" id="IPR036890">
    <property type="entry name" value="HATPase_C_sf"/>
</dbReference>
<dbReference type="CDD" id="cd00130">
    <property type="entry name" value="PAS"/>
    <property type="match status" value="2"/>
</dbReference>
<dbReference type="PROSITE" id="PS50113">
    <property type="entry name" value="PAC"/>
    <property type="match status" value="3"/>
</dbReference>
<feature type="domain" description="PAC" evidence="9">
    <location>
        <begin position="235"/>
        <end position="286"/>
    </location>
</feature>